<keyword evidence="1" id="KW-0808">Transferase</keyword>
<feature type="domain" description="DAGKc" evidence="5">
    <location>
        <begin position="15"/>
        <end position="146"/>
    </location>
</feature>
<keyword evidence="7" id="KW-1185">Reference proteome</keyword>
<dbReference type="Pfam" id="PF19279">
    <property type="entry name" value="YegS_C"/>
    <property type="match status" value="1"/>
</dbReference>
<sequence>MTAVQEFQKTHNAASVGGDVCVVLNPRSGKKDTKPETPDLCGMIQQSLGGHCEVKQVSRDASPTQLANQAIKEGYSTVIAAGGDGTIAGVATALMETDVVMGVLPMGTFNYFSRGLGLPEAIPEAVSALGQSSVRTMHIGDINGRIFLNNASLGIYPTILRERESLYKKWGRNRITAYWSVLLGLAGLKRPYHLKITVDGETFEKKTALAFVANSAYQLEAFSLEGAEAVRDGELALYLTNATRWGELARHSMNLIRGGAIHGREFQLVTGQTITIEAARKNTMLIARDGEKERMTAPFKFTLRRNALNVLVPDPA</sequence>
<dbReference type="Proteomes" id="UP000523601">
    <property type="component" value="Unassembled WGS sequence"/>
</dbReference>
<reference evidence="6 7" key="1">
    <citation type="submission" date="2020-04" db="EMBL/GenBank/DDBJ databases">
        <title>Donghicola sp., a member of the Rhodobacteraceae family isolated from mangrove forest in Thailand.</title>
        <authorList>
            <person name="Charoenyingcharoen P."/>
            <person name="Yukphan P."/>
        </authorList>
    </citation>
    <scope>NUCLEOTIDE SEQUENCE [LARGE SCALE GENOMIC DNA]</scope>
    <source>
        <strain evidence="6 7">C2-DW-16</strain>
    </source>
</reference>
<dbReference type="InterPro" id="IPR016064">
    <property type="entry name" value="NAD/diacylglycerol_kinase_sf"/>
</dbReference>
<dbReference type="EMBL" id="JABCJD010000008">
    <property type="protein sequence ID" value="NVO28828.1"/>
    <property type="molecule type" value="Genomic_DNA"/>
</dbReference>
<dbReference type="Pfam" id="PF00781">
    <property type="entry name" value="DAGK_cat"/>
    <property type="match status" value="1"/>
</dbReference>
<dbReference type="SMART" id="SM00046">
    <property type="entry name" value="DAGKc"/>
    <property type="match status" value="1"/>
</dbReference>
<evidence type="ECO:0000256" key="4">
    <source>
        <dbReference type="ARBA" id="ARBA00022840"/>
    </source>
</evidence>
<dbReference type="InterPro" id="IPR050187">
    <property type="entry name" value="Lipid_Phosphate_FormReg"/>
</dbReference>
<dbReference type="PROSITE" id="PS50146">
    <property type="entry name" value="DAGK"/>
    <property type="match status" value="1"/>
</dbReference>
<dbReference type="InterPro" id="IPR017438">
    <property type="entry name" value="ATP-NAD_kinase_N"/>
</dbReference>
<keyword evidence="2" id="KW-0547">Nucleotide-binding</keyword>
<keyword evidence="3 6" id="KW-0418">Kinase</keyword>
<evidence type="ECO:0000256" key="2">
    <source>
        <dbReference type="ARBA" id="ARBA00022741"/>
    </source>
</evidence>
<evidence type="ECO:0000313" key="7">
    <source>
        <dbReference type="Proteomes" id="UP000523601"/>
    </source>
</evidence>
<dbReference type="InterPro" id="IPR045540">
    <property type="entry name" value="YegS/DAGK_C"/>
</dbReference>
<organism evidence="6 7">
    <name type="scientific">Donghicola mangrovi</name>
    <dbReference type="NCBI Taxonomy" id="2729614"/>
    <lineage>
        <taxon>Bacteria</taxon>
        <taxon>Pseudomonadati</taxon>
        <taxon>Pseudomonadota</taxon>
        <taxon>Alphaproteobacteria</taxon>
        <taxon>Rhodobacterales</taxon>
        <taxon>Roseobacteraceae</taxon>
        <taxon>Donghicola</taxon>
    </lineage>
</organism>
<proteinExistence type="predicted"/>
<accession>A0ABX2PH51</accession>
<evidence type="ECO:0000256" key="1">
    <source>
        <dbReference type="ARBA" id="ARBA00022679"/>
    </source>
</evidence>
<gene>
    <name evidence="6" type="ORF">HJ526_15465</name>
</gene>
<evidence type="ECO:0000259" key="5">
    <source>
        <dbReference type="PROSITE" id="PS50146"/>
    </source>
</evidence>
<name>A0ABX2PH51_9RHOB</name>
<dbReference type="InterPro" id="IPR001206">
    <property type="entry name" value="Diacylglycerol_kinase_cat_dom"/>
</dbReference>
<protein>
    <submittedName>
        <fullName evidence="6">Diacylglycerol kinase family lipid kinase</fullName>
    </submittedName>
</protein>
<dbReference type="SUPFAM" id="SSF111331">
    <property type="entry name" value="NAD kinase/diacylglycerol kinase-like"/>
    <property type="match status" value="1"/>
</dbReference>
<dbReference type="PANTHER" id="PTHR12358:SF106">
    <property type="entry name" value="LIPID KINASE YEGS"/>
    <property type="match status" value="1"/>
</dbReference>
<dbReference type="Gene3D" id="3.40.50.10330">
    <property type="entry name" value="Probable inorganic polyphosphate/atp-NAD kinase, domain 1"/>
    <property type="match status" value="1"/>
</dbReference>
<evidence type="ECO:0000256" key="3">
    <source>
        <dbReference type="ARBA" id="ARBA00022777"/>
    </source>
</evidence>
<comment type="caution">
    <text evidence="6">The sequence shown here is derived from an EMBL/GenBank/DDBJ whole genome shotgun (WGS) entry which is preliminary data.</text>
</comment>
<dbReference type="PANTHER" id="PTHR12358">
    <property type="entry name" value="SPHINGOSINE KINASE"/>
    <property type="match status" value="1"/>
</dbReference>
<dbReference type="Gene3D" id="2.60.200.40">
    <property type="match status" value="1"/>
</dbReference>
<evidence type="ECO:0000313" key="6">
    <source>
        <dbReference type="EMBL" id="NVO28828.1"/>
    </source>
</evidence>
<dbReference type="RefSeq" id="WP_176855512.1">
    <property type="nucleotide sequence ID" value="NZ_JABCJD010000008.1"/>
</dbReference>
<dbReference type="GO" id="GO:0016301">
    <property type="term" value="F:kinase activity"/>
    <property type="evidence" value="ECO:0007669"/>
    <property type="project" value="UniProtKB-KW"/>
</dbReference>
<keyword evidence="4" id="KW-0067">ATP-binding</keyword>